<dbReference type="Gene3D" id="3.50.80.20">
    <property type="entry name" value="D-Ala-D-Ala carboxypeptidase C, peptidase S13"/>
    <property type="match status" value="1"/>
</dbReference>
<gene>
    <name evidence="3" type="primary">dacB</name>
    <name evidence="3" type="ORF">KSF_095280</name>
</gene>
<dbReference type="Pfam" id="PF02113">
    <property type="entry name" value="Peptidase_S13"/>
    <property type="match status" value="1"/>
</dbReference>
<proteinExistence type="inferred from homology"/>
<dbReference type="InterPro" id="IPR000667">
    <property type="entry name" value="Peptidase_S13"/>
</dbReference>
<keyword evidence="3" id="KW-0645">Protease</keyword>
<dbReference type="PANTHER" id="PTHR30023">
    <property type="entry name" value="D-ALANYL-D-ALANINE CARBOXYPEPTIDASE"/>
    <property type="match status" value="1"/>
</dbReference>
<keyword evidence="3" id="KW-0121">Carboxypeptidase</keyword>
<organism evidence="3 4">
    <name type="scientific">Reticulibacter mediterranei</name>
    <dbReference type="NCBI Taxonomy" id="2778369"/>
    <lineage>
        <taxon>Bacteria</taxon>
        <taxon>Bacillati</taxon>
        <taxon>Chloroflexota</taxon>
        <taxon>Ktedonobacteria</taxon>
        <taxon>Ktedonobacterales</taxon>
        <taxon>Reticulibacteraceae</taxon>
        <taxon>Reticulibacter</taxon>
    </lineage>
</organism>
<dbReference type="EMBL" id="BNJK01000002">
    <property type="protein sequence ID" value="GHO99480.1"/>
    <property type="molecule type" value="Genomic_DNA"/>
</dbReference>
<dbReference type="SUPFAM" id="SSF56601">
    <property type="entry name" value="beta-lactamase/transpeptidase-like"/>
    <property type="match status" value="1"/>
</dbReference>
<comment type="caution">
    <text evidence="3">The sequence shown here is derived from an EMBL/GenBank/DDBJ whole genome shotgun (WGS) entry which is preliminary data.</text>
</comment>
<keyword evidence="2" id="KW-0378">Hydrolase</keyword>
<dbReference type="GO" id="GO:0000270">
    <property type="term" value="P:peptidoglycan metabolic process"/>
    <property type="evidence" value="ECO:0007669"/>
    <property type="project" value="TreeGrafter"/>
</dbReference>
<dbReference type="GO" id="GO:0004185">
    <property type="term" value="F:serine-type carboxypeptidase activity"/>
    <property type="evidence" value="ECO:0007669"/>
    <property type="project" value="InterPro"/>
</dbReference>
<reference evidence="3" key="1">
    <citation type="submission" date="2020-10" db="EMBL/GenBank/DDBJ databases">
        <title>Taxonomic study of unclassified bacteria belonging to the class Ktedonobacteria.</title>
        <authorList>
            <person name="Yabe S."/>
            <person name="Wang C.M."/>
            <person name="Zheng Y."/>
            <person name="Sakai Y."/>
            <person name="Cavaletti L."/>
            <person name="Monciardini P."/>
            <person name="Donadio S."/>
        </authorList>
    </citation>
    <scope>NUCLEOTIDE SEQUENCE</scope>
    <source>
        <strain evidence="3">ID150040</strain>
    </source>
</reference>
<comment type="similarity">
    <text evidence="1">Belongs to the peptidase S13 family.</text>
</comment>
<dbReference type="InterPro" id="IPR012338">
    <property type="entry name" value="Beta-lactam/transpept-like"/>
</dbReference>
<evidence type="ECO:0000313" key="3">
    <source>
        <dbReference type="EMBL" id="GHO99480.1"/>
    </source>
</evidence>
<evidence type="ECO:0000313" key="4">
    <source>
        <dbReference type="Proteomes" id="UP000597444"/>
    </source>
</evidence>
<keyword evidence="4" id="KW-1185">Reference proteome</keyword>
<dbReference type="RefSeq" id="WP_220210122.1">
    <property type="nucleotide sequence ID" value="NZ_BNJK01000002.1"/>
</dbReference>
<protein>
    <submittedName>
        <fullName evidence="3">D-alanyl-D-alanine carboxypeptidase/D-alanyl-D-alanine-endopeptidase</fullName>
    </submittedName>
</protein>
<sequence>MCYQKQWSSALFSLVVFLVAFLAVTPIDSQITYQSGGLDPRITKIMTSSEYQHGEWGLLEINPTTGRAVHALGSNTRVFVQGSTTKLFSVSAALNSLGFDHRFTTPIYATGNTTQGVLTGNLVLVAQGDLTMGGRTKADGTVDFTNIDHTYADALPGATLTPENPLAGLDQLAQQVRKSGISRVDGDVIIDTRIFQLDQDLDPLPNPIIINDNVIDVVIKPSSIGEKPEAVTWRPQVAPYHLDMQAKTVSAGQPTTLQAQTFPDGRILLSGNIASDAGQVVRAAPILDPAAFARTALIEALKRAGVSVSANASGPNPTAKLPANGSNQGNTRVAAFVSPPFQEYTKLILKVSHNLGANLLICLMAVKTGSKDCNAGFLAIAAFLNQAHVDRKQVAMADGRGGNPVDRFTLQAANDLLRYWLGRPESAKFRQMQPILGEAGGLATICTNCPAKGKVFAKPGTVANPDLLNSPRFALDEALAGYLEVKPNQFYVFDLVINSALPQDITGVLKIYNDLGNIAALLQEEAAQQP</sequence>
<dbReference type="AlphaFoldDB" id="A0A8J3IZ74"/>
<dbReference type="GO" id="GO:0006508">
    <property type="term" value="P:proteolysis"/>
    <property type="evidence" value="ECO:0007669"/>
    <property type="project" value="InterPro"/>
</dbReference>
<evidence type="ECO:0000256" key="1">
    <source>
        <dbReference type="ARBA" id="ARBA00006096"/>
    </source>
</evidence>
<evidence type="ECO:0000256" key="2">
    <source>
        <dbReference type="ARBA" id="ARBA00022801"/>
    </source>
</evidence>
<dbReference type="PANTHER" id="PTHR30023:SF0">
    <property type="entry name" value="PENICILLIN-SENSITIVE CARBOXYPEPTIDASE A"/>
    <property type="match status" value="1"/>
</dbReference>
<dbReference type="Proteomes" id="UP000597444">
    <property type="component" value="Unassembled WGS sequence"/>
</dbReference>
<dbReference type="NCBIfam" id="TIGR00666">
    <property type="entry name" value="PBP4"/>
    <property type="match status" value="1"/>
</dbReference>
<accession>A0A8J3IZ74</accession>
<name>A0A8J3IZ74_9CHLR</name>
<dbReference type="Gene3D" id="3.40.710.10">
    <property type="entry name" value="DD-peptidase/beta-lactamase superfamily"/>
    <property type="match status" value="1"/>
</dbReference>